<evidence type="ECO:0000313" key="2">
    <source>
        <dbReference type="EMBL" id="RNI32258.1"/>
    </source>
</evidence>
<proteinExistence type="predicted"/>
<reference evidence="2 3" key="1">
    <citation type="submission" date="2018-11" db="EMBL/GenBank/DDBJ databases">
        <title>Rufibacter latericius sp. nov., isolated from water in Baiyang Lake.</title>
        <authorList>
            <person name="Yang Y."/>
        </authorList>
    </citation>
    <scope>NUCLEOTIDE SEQUENCE [LARGE SCALE GENOMIC DNA]</scope>
    <source>
        <strain evidence="2 3">MCC P1</strain>
    </source>
</reference>
<dbReference type="RefSeq" id="WP_123131558.1">
    <property type="nucleotide sequence ID" value="NZ_JBHMAD010000006.1"/>
</dbReference>
<evidence type="ECO:0000256" key="1">
    <source>
        <dbReference type="SAM" id="SignalP"/>
    </source>
</evidence>
<dbReference type="OrthoDB" id="5381546at2"/>
<feature type="chain" id="PRO_5018300328" description="Outer membrane protein beta-barrel domain-containing protein" evidence="1">
    <location>
        <begin position="23"/>
        <end position="200"/>
    </location>
</feature>
<evidence type="ECO:0008006" key="4">
    <source>
        <dbReference type="Google" id="ProtNLM"/>
    </source>
</evidence>
<dbReference type="Proteomes" id="UP000271010">
    <property type="component" value="Unassembled WGS sequence"/>
</dbReference>
<dbReference type="EMBL" id="RJJE01000002">
    <property type="protein sequence ID" value="RNI32258.1"/>
    <property type="molecule type" value="Genomic_DNA"/>
</dbReference>
<sequence>MRTCTRILLVLGLFLFSAGGHAQELQPEQDRDWSPYYLKTQFAGDVGLVSVGIGKQSFSQRLETDLSLGYLPKSVGGDHIFTLALKSTLLPFKPVKVGPVDWHAFTTGMQLGYIFGKEYFASEKYLSRYPNSYYRFSTAFHLYLFAGGQVNFTRIEKLNRFKVYYEAGTMAKYLVSYVQNPKYLSPGKIFHLAIGAKMHL</sequence>
<keyword evidence="1" id="KW-0732">Signal</keyword>
<evidence type="ECO:0000313" key="3">
    <source>
        <dbReference type="Proteomes" id="UP000271010"/>
    </source>
</evidence>
<comment type="caution">
    <text evidence="2">The sequence shown here is derived from an EMBL/GenBank/DDBJ whole genome shotgun (WGS) entry which is preliminary data.</text>
</comment>
<keyword evidence="3" id="KW-1185">Reference proteome</keyword>
<dbReference type="AlphaFoldDB" id="A0A3M9N5I6"/>
<name>A0A3M9N5I6_9BACT</name>
<protein>
    <recommendedName>
        <fullName evidence="4">Outer membrane protein beta-barrel domain-containing protein</fullName>
    </recommendedName>
</protein>
<accession>A0A3M9N5I6</accession>
<gene>
    <name evidence="2" type="ORF">EFA69_02715</name>
</gene>
<organism evidence="2 3">
    <name type="scientific">Rufibacter immobilis</name>
    <dbReference type="NCBI Taxonomy" id="1348778"/>
    <lineage>
        <taxon>Bacteria</taxon>
        <taxon>Pseudomonadati</taxon>
        <taxon>Bacteroidota</taxon>
        <taxon>Cytophagia</taxon>
        <taxon>Cytophagales</taxon>
        <taxon>Hymenobacteraceae</taxon>
        <taxon>Rufibacter</taxon>
    </lineage>
</organism>
<feature type="signal peptide" evidence="1">
    <location>
        <begin position="1"/>
        <end position="22"/>
    </location>
</feature>